<dbReference type="AlphaFoldDB" id="A0A5C8ZWZ5"/>
<evidence type="ECO:0000256" key="1">
    <source>
        <dbReference type="ARBA" id="ARBA00022723"/>
    </source>
</evidence>
<dbReference type="EMBL" id="VRYZ01000004">
    <property type="protein sequence ID" value="TXS91711.1"/>
    <property type="molecule type" value="Genomic_DNA"/>
</dbReference>
<dbReference type="CDD" id="cd09988">
    <property type="entry name" value="Formimidoylglutamase"/>
    <property type="match status" value="1"/>
</dbReference>
<feature type="binding site" evidence="5 7">
    <location>
        <position position="120"/>
    </location>
    <ligand>
        <name>Mn(2+)</name>
        <dbReference type="ChEBI" id="CHEBI:29035"/>
        <label>1</label>
    </ligand>
</feature>
<comment type="similarity">
    <text evidence="5 8">Belongs to the arginase family.</text>
</comment>
<dbReference type="GO" id="GO:0030145">
    <property type="term" value="F:manganese ion binding"/>
    <property type="evidence" value="ECO:0007669"/>
    <property type="project" value="UniProtKB-UniRule"/>
</dbReference>
<evidence type="ECO:0000256" key="6">
    <source>
        <dbReference type="NCBIfam" id="TIGR01227"/>
    </source>
</evidence>
<dbReference type="UniPathway" id="UPA00379">
    <property type="reaction ID" value="UER00552"/>
</dbReference>
<proteinExistence type="inferred from homology"/>
<dbReference type="Pfam" id="PF00491">
    <property type="entry name" value="Arginase"/>
    <property type="match status" value="1"/>
</dbReference>
<dbReference type="PROSITE" id="PS51409">
    <property type="entry name" value="ARGINASE_2"/>
    <property type="match status" value="1"/>
</dbReference>
<dbReference type="PANTHER" id="PTHR11358">
    <property type="entry name" value="ARGINASE/AGMATINASE"/>
    <property type="match status" value="1"/>
</dbReference>
<reference evidence="9 10" key="1">
    <citation type="submission" date="2019-08" db="EMBL/GenBank/DDBJ databases">
        <title>Parahaliea maris sp. nov., isolated from the surface seawater.</title>
        <authorList>
            <person name="Liu Y."/>
        </authorList>
    </citation>
    <scope>NUCLEOTIDE SEQUENCE [LARGE SCALE GENOMIC DNA]</scope>
    <source>
        <strain evidence="9 10">S2-26</strain>
    </source>
</reference>
<dbReference type="NCBIfam" id="TIGR01227">
    <property type="entry name" value="hutG"/>
    <property type="match status" value="1"/>
</dbReference>
<comment type="catalytic activity">
    <reaction evidence="5">
        <text>N-formimidoyl-L-glutamate + H2O = formamide + L-glutamate</text>
        <dbReference type="Rhea" id="RHEA:22492"/>
        <dbReference type="ChEBI" id="CHEBI:15377"/>
        <dbReference type="ChEBI" id="CHEBI:16397"/>
        <dbReference type="ChEBI" id="CHEBI:29985"/>
        <dbReference type="ChEBI" id="CHEBI:58928"/>
        <dbReference type="EC" id="3.5.3.8"/>
    </reaction>
</comment>
<evidence type="ECO:0000313" key="10">
    <source>
        <dbReference type="Proteomes" id="UP000321933"/>
    </source>
</evidence>
<feature type="binding site" evidence="5">
    <location>
        <position position="149"/>
    </location>
    <ligand>
        <name>Mn(2+)</name>
        <dbReference type="ChEBI" id="CHEBI:29035"/>
        <label>2</label>
    </ligand>
</feature>
<dbReference type="GO" id="GO:0033389">
    <property type="term" value="P:putrescine biosynthetic process from arginine, via agmatine"/>
    <property type="evidence" value="ECO:0007669"/>
    <property type="project" value="TreeGrafter"/>
</dbReference>
<dbReference type="GO" id="GO:0019557">
    <property type="term" value="P:L-histidine catabolic process to glutamate and formate"/>
    <property type="evidence" value="ECO:0007669"/>
    <property type="project" value="UniProtKB-UniPathway"/>
</dbReference>
<dbReference type="InterPro" id="IPR005923">
    <property type="entry name" value="HutG"/>
</dbReference>
<gene>
    <name evidence="5 9" type="primary">hutG</name>
    <name evidence="9" type="ORF">FVW59_11180</name>
</gene>
<dbReference type="PIRSF" id="PIRSF036979">
    <property type="entry name" value="Arginase"/>
    <property type="match status" value="1"/>
</dbReference>
<dbReference type="RefSeq" id="WP_148064398.1">
    <property type="nucleotide sequence ID" value="NZ_VRYZ01000004.1"/>
</dbReference>
<dbReference type="PANTHER" id="PTHR11358:SF35">
    <property type="entry name" value="FORMIMIDOYLGLUTAMASE"/>
    <property type="match status" value="1"/>
</dbReference>
<feature type="binding site" evidence="5">
    <location>
        <position position="151"/>
    </location>
    <ligand>
        <name>Mn(2+)</name>
        <dbReference type="ChEBI" id="CHEBI:29035"/>
        <label>2</label>
    </ligand>
</feature>
<evidence type="ECO:0000256" key="3">
    <source>
        <dbReference type="ARBA" id="ARBA00022808"/>
    </source>
</evidence>
<evidence type="ECO:0000256" key="8">
    <source>
        <dbReference type="PROSITE-ProRule" id="PRU00742"/>
    </source>
</evidence>
<dbReference type="HAMAP" id="MF_00737">
    <property type="entry name" value="Formimidoylglutam"/>
    <property type="match status" value="1"/>
</dbReference>
<dbReference type="Proteomes" id="UP000321933">
    <property type="component" value="Unassembled WGS sequence"/>
</dbReference>
<dbReference type="OrthoDB" id="9789727at2"/>
<dbReference type="Gene3D" id="3.40.800.10">
    <property type="entry name" value="Ureohydrolase domain"/>
    <property type="match status" value="1"/>
</dbReference>
<accession>A0A5C8ZWZ5</accession>
<keyword evidence="10" id="KW-1185">Reference proteome</keyword>
<dbReference type="GO" id="GO:0019556">
    <property type="term" value="P:L-histidine catabolic process to glutamate and formamide"/>
    <property type="evidence" value="ECO:0007669"/>
    <property type="project" value="UniProtKB-UniRule"/>
</dbReference>
<protein>
    <recommendedName>
        <fullName evidence="5 6">Formimidoylglutamase</fullName>
        <ecNumber evidence="5 6">3.5.3.8</ecNumber>
    </recommendedName>
    <alternativeName>
        <fullName evidence="5">Formiminoglutamase</fullName>
    </alternativeName>
    <alternativeName>
        <fullName evidence="5">Formiminoglutamate hydrolase</fullName>
    </alternativeName>
</protein>
<comment type="pathway">
    <text evidence="5">Amino-acid degradation; L-histidine degradation into L-glutamate; L-glutamate from N-formimidoyl-L-glutamate (hydrolase route): step 1/1.</text>
</comment>
<feature type="binding site" evidence="5">
    <location>
        <position position="238"/>
    </location>
    <ligand>
        <name>Mn(2+)</name>
        <dbReference type="ChEBI" id="CHEBI:29035"/>
        <label>2</label>
    </ligand>
</feature>
<evidence type="ECO:0000256" key="4">
    <source>
        <dbReference type="ARBA" id="ARBA00023211"/>
    </source>
</evidence>
<dbReference type="InterPro" id="IPR023696">
    <property type="entry name" value="Ureohydrolase_dom_sf"/>
</dbReference>
<feature type="binding site" evidence="5">
    <location>
        <position position="240"/>
    </location>
    <ligand>
        <name>Mn(2+)</name>
        <dbReference type="ChEBI" id="CHEBI:29035"/>
        <label>2</label>
    </ligand>
</feature>
<dbReference type="InterPro" id="IPR006035">
    <property type="entry name" value="Ureohydrolase"/>
</dbReference>
<comment type="caution">
    <text evidence="9">The sequence shown here is derived from an EMBL/GenBank/DDBJ whole genome shotgun (WGS) entry which is preliminary data.</text>
</comment>
<keyword evidence="3 5" id="KW-0369">Histidine metabolism</keyword>
<evidence type="ECO:0000256" key="7">
    <source>
        <dbReference type="PIRSR" id="PIRSR036979-1"/>
    </source>
</evidence>
<feature type="binding site" evidence="5 7">
    <location>
        <position position="238"/>
    </location>
    <ligand>
        <name>Mn(2+)</name>
        <dbReference type="ChEBI" id="CHEBI:29035"/>
        <label>1</label>
    </ligand>
</feature>
<comment type="cofactor">
    <cofactor evidence="5 7">
        <name>Mn(2+)</name>
        <dbReference type="ChEBI" id="CHEBI:29035"/>
    </cofactor>
    <text evidence="5 7">Binds 2 manganese ions per subunit.</text>
</comment>
<sequence length="321" mass="34370">MTPADATPWQGRIDSEDGELGLRWHQVVSTEVSEIPGAALLGFASDLGVTLNKGRPGAAEGPPALRRALANMAWHHHVQLMDAGDVPVTGDLAAGQATFAAQLSSLLEKGHFVLGLGGGHEIGWASYQGCRDYLQRSGAGQRLGIINFDAHFDLRLPAPHPSSGTPFYQVAEDCETRNQPFDYCCIGVAPTANTRALFQRAATLGVRHLLDIDCHGRDAKTLLQEFIAPLDALYVTVCLDVLPPASAPGVSAPAAPGVEPAWILRQLALIGDLCRHFQVNWLMADVAELCPPLDFDARTARLGARVLDTALGARRPGQHFQ</sequence>
<dbReference type="GO" id="GO:0050415">
    <property type="term" value="F:formimidoylglutamase activity"/>
    <property type="evidence" value="ECO:0007669"/>
    <property type="project" value="UniProtKB-UniRule"/>
</dbReference>
<feature type="binding site" evidence="7">
    <location>
        <position position="151"/>
    </location>
    <ligand>
        <name>Mn(2+)</name>
        <dbReference type="ChEBI" id="CHEBI:29035"/>
        <label>1</label>
    </ligand>
</feature>
<dbReference type="GO" id="GO:0008783">
    <property type="term" value="F:agmatinase activity"/>
    <property type="evidence" value="ECO:0007669"/>
    <property type="project" value="TreeGrafter"/>
</dbReference>
<name>A0A5C8ZWZ5_9GAMM</name>
<dbReference type="EC" id="3.5.3.8" evidence="5 6"/>
<keyword evidence="4 5" id="KW-0464">Manganese</keyword>
<feature type="binding site" evidence="5 7">
    <location>
        <position position="153"/>
    </location>
    <ligand>
        <name>Mn(2+)</name>
        <dbReference type="ChEBI" id="CHEBI:29035"/>
        <label>1</label>
    </ligand>
</feature>
<evidence type="ECO:0000313" key="9">
    <source>
        <dbReference type="EMBL" id="TXS91711.1"/>
    </source>
</evidence>
<feature type="binding site" evidence="5 7">
    <location>
        <position position="149"/>
    </location>
    <ligand>
        <name>Mn(2+)</name>
        <dbReference type="ChEBI" id="CHEBI:29035"/>
        <label>1</label>
    </ligand>
</feature>
<keyword evidence="1 5" id="KW-0479">Metal-binding</keyword>
<organism evidence="9 10">
    <name type="scientific">Parahaliea aestuarii</name>
    <dbReference type="NCBI Taxonomy" id="1852021"/>
    <lineage>
        <taxon>Bacteria</taxon>
        <taxon>Pseudomonadati</taxon>
        <taxon>Pseudomonadota</taxon>
        <taxon>Gammaproteobacteria</taxon>
        <taxon>Cellvibrionales</taxon>
        <taxon>Halieaceae</taxon>
        <taxon>Parahaliea</taxon>
    </lineage>
</organism>
<dbReference type="SUPFAM" id="SSF52768">
    <property type="entry name" value="Arginase/deacetylase"/>
    <property type="match status" value="1"/>
</dbReference>
<evidence type="ECO:0000256" key="5">
    <source>
        <dbReference type="HAMAP-Rule" id="MF_00737"/>
    </source>
</evidence>
<feature type="binding site" evidence="7">
    <location>
        <position position="240"/>
    </location>
    <ligand>
        <name>Mn(2+)</name>
        <dbReference type="ChEBI" id="CHEBI:29035"/>
        <label>1</label>
    </ligand>
</feature>
<comment type="function">
    <text evidence="5">Catalyzes the conversion of N-formimidoyl-L-glutamate to L-glutamate and formamide.</text>
</comment>
<evidence type="ECO:0000256" key="2">
    <source>
        <dbReference type="ARBA" id="ARBA00022801"/>
    </source>
</evidence>
<keyword evidence="2 5" id="KW-0378">Hydrolase</keyword>